<name>A0AAV4JGK0_9GAST</name>
<sequence length="86" mass="10033">MDMSEEFQSCDTQDNLGYTIMVLRPYIEERVTIHHLVSLMPCMSRDVYAGIQESKNDSKRAAEIFFNHLKDIEEPGKYQVCLEETN</sequence>
<dbReference type="Gene3D" id="1.10.533.10">
    <property type="entry name" value="Death Domain, Fas"/>
    <property type="match status" value="1"/>
</dbReference>
<proteinExistence type="predicted"/>
<evidence type="ECO:0000313" key="1">
    <source>
        <dbReference type="EMBL" id="GFS20828.1"/>
    </source>
</evidence>
<accession>A0AAV4JGK0</accession>
<gene>
    <name evidence="1" type="ORF">ElyMa_003323500</name>
</gene>
<dbReference type="EMBL" id="BMAT01006841">
    <property type="protein sequence ID" value="GFS20828.1"/>
    <property type="molecule type" value="Genomic_DNA"/>
</dbReference>
<dbReference type="InterPro" id="IPR011029">
    <property type="entry name" value="DEATH-like_dom_sf"/>
</dbReference>
<organism evidence="1 2">
    <name type="scientific">Elysia marginata</name>
    <dbReference type="NCBI Taxonomy" id="1093978"/>
    <lineage>
        <taxon>Eukaryota</taxon>
        <taxon>Metazoa</taxon>
        <taxon>Spiralia</taxon>
        <taxon>Lophotrochozoa</taxon>
        <taxon>Mollusca</taxon>
        <taxon>Gastropoda</taxon>
        <taxon>Heterobranchia</taxon>
        <taxon>Euthyneura</taxon>
        <taxon>Panpulmonata</taxon>
        <taxon>Sacoglossa</taxon>
        <taxon>Placobranchoidea</taxon>
        <taxon>Plakobranchidae</taxon>
        <taxon>Elysia</taxon>
    </lineage>
</organism>
<dbReference type="Proteomes" id="UP000762676">
    <property type="component" value="Unassembled WGS sequence"/>
</dbReference>
<dbReference type="AlphaFoldDB" id="A0AAV4JGK0"/>
<evidence type="ECO:0000313" key="2">
    <source>
        <dbReference type="Proteomes" id="UP000762676"/>
    </source>
</evidence>
<keyword evidence="2" id="KW-1185">Reference proteome</keyword>
<reference evidence="1 2" key="1">
    <citation type="journal article" date="2021" name="Elife">
        <title>Chloroplast acquisition without the gene transfer in kleptoplastic sea slugs, Plakobranchus ocellatus.</title>
        <authorList>
            <person name="Maeda T."/>
            <person name="Takahashi S."/>
            <person name="Yoshida T."/>
            <person name="Shimamura S."/>
            <person name="Takaki Y."/>
            <person name="Nagai Y."/>
            <person name="Toyoda A."/>
            <person name="Suzuki Y."/>
            <person name="Arimoto A."/>
            <person name="Ishii H."/>
            <person name="Satoh N."/>
            <person name="Nishiyama T."/>
            <person name="Hasebe M."/>
            <person name="Maruyama T."/>
            <person name="Minagawa J."/>
            <person name="Obokata J."/>
            <person name="Shigenobu S."/>
        </authorList>
    </citation>
    <scope>NUCLEOTIDE SEQUENCE [LARGE SCALE GENOMIC DNA]</scope>
</reference>
<comment type="caution">
    <text evidence="1">The sequence shown here is derived from an EMBL/GenBank/DDBJ whole genome shotgun (WGS) entry which is preliminary data.</text>
</comment>
<protein>
    <submittedName>
        <fullName evidence="1">Uncharacterized protein</fullName>
    </submittedName>
</protein>